<dbReference type="GeneID" id="40330669"/>
<reference evidence="2 3" key="1">
    <citation type="journal article" date="2018" name="BMC Genomics">
        <title>Genomic comparison of Trypanosoma conorhini and Trypanosoma rangeli to Trypanosoma cruzi strains of high and low virulence.</title>
        <authorList>
            <person name="Bradwell K.R."/>
            <person name="Koparde V.N."/>
            <person name="Matveyev A.V."/>
            <person name="Serrano M.G."/>
            <person name="Alves J.M."/>
            <person name="Parikh H."/>
            <person name="Huang B."/>
            <person name="Lee V."/>
            <person name="Espinosa-Alvarez O."/>
            <person name="Ortiz P.A."/>
            <person name="Costa-Martins A.G."/>
            <person name="Teixeira M.M."/>
            <person name="Buck G.A."/>
        </authorList>
    </citation>
    <scope>NUCLEOTIDE SEQUENCE [LARGE SCALE GENOMIC DNA]</scope>
    <source>
        <strain evidence="2 3">AM80</strain>
    </source>
</reference>
<feature type="region of interest" description="Disordered" evidence="1">
    <location>
        <begin position="81"/>
        <end position="114"/>
    </location>
</feature>
<name>A0A3R7RFX7_TRYRA</name>
<accession>A0A3R7RFX7</accession>
<proteinExistence type="predicted"/>
<evidence type="ECO:0000313" key="2">
    <source>
        <dbReference type="EMBL" id="RNF01932.1"/>
    </source>
</evidence>
<comment type="caution">
    <text evidence="2">The sequence shown here is derived from an EMBL/GenBank/DDBJ whole genome shotgun (WGS) entry which is preliminary data.</text>
</comment>
<feature type="region of interest" description="Disordered" evidence="1">
    <location>
        <begin position="1"/>
        <end position="28"/>
    </location>
</feature>
<evidence type="ECO:0000313" key="3">
    <source>
        <dbReference type="Proteomes" id="UP000283634"/>
    </source>
</evidence>
<keyword evidence="3" id="KW-1185">Reference proteome</keyword>
<dbReference type="EMBL" id="MKGL01000253">
    <property type="protein sequence ID" value="RNF01932.1"/>
    <property type="molecule type" value="Genomic_DNA"/>
</dbReference>
<feature type="compositionally biased region" description="Polar residues" evidence="1">
    <location>
        <begin position="1"/>
        <end position="12"/>
    </location>
</feature>
<organism evidence="2 3">
    <name type="scientific">Trypanosoma rangeli</name>
    <dbReference type="NCBI Taxonomy" id="5698"/>
    <lineage>
        <taxon>Eukaryota</taxon>
        <taxon>Discoba</taxon>
        <taxon>Euglenozoa</taxon>
        <taxon>Kinetoplastea</taxon>
        <taxon>Metakinetoplastina</taxon>
        <taxon>Trypanosomatida</taxon>
        <taxon>Trypanosomatidae</taxon>
        <taxon>Trypanosoma</taxon>
        <taxon>Herpetosoma</taxon>
    </lineage>
</organism>
<dbReference type="Proteomes" id="UP000283634">
    <property type="component" value="Unassembled WGS sequence"/>
</dbReference>
<sequence>MRYRQTTGSVPQSDKPPVQILPQRRGNLPRGTVGHQLLVCVCVCACTMQIAQRVRWDHAASPLTQRRQKHHCGVRTVVRRKGRVTQETAGRRPLNTDSSIPGTAAQKGGGRKSH</sequence>
<protein>
    <submittedName>
        <fullName evidence="2">Uncharacterized protein</fullName>
    </submittedName>
</protein>
<gene>
    <name evidence="2" type="ORF">TraAM80_06736</name>
</gene>
<dbReference type="RefSeq" id="XP_029236615.1">
    <property type="nucleotide sequence ID" value="XM_029383568.1"/>
</dbReference>
<evidence type="ECO:0000256" key="1">
    <source>
        <dbReference type="SAM" id="MobiDB-lite"/>
    </source>
</evidence>
<dbReference type="AlphaFoldDB" id="A0A3R7RFX7"/>